<reference evidence="1 2" key="1">
    <citation type="submission" date="2024-11" db="EMBL/GenBank/DDBJ databases">
        <title>Identification and Characterization of a Novel Fosfomycin Bacillithiol Transferase FosB8 in Paenibacillus illinoisensis.</title>
        <authorList>
            <person name="Lu W."/>
        </authorList>
    </citation>
    <scope>NUCLEOTIDE SEQUENCE [LARGE SCALE GENOMIC DNA]</scope>
    <source>
        <strain evidence="1 2">WP77</strain>
    </source>
</reference>
<dbReference type="RefSeq" id="WP_402870750.1">
    <property type="nucleotide sequence ID" value="NZ_JBIYSL010000001.1"/>
</dbReference>
<accession>A0ABW8HN73</accession>
<comment type="caution">
    <text evidence="1">The sequence shown here is derived from an EMBL/GenBank/DDBJ whole genome shotgun (WGS) entry which is preliminary data.</text>
</comment>
<organism evidence="1 2">
    <name type="scientific">Paenibacillus illinoisensis</name>
    <dbReference type="NCBI Taxonomy" id="59845"/>
    <lineage>
        <taxon>Bacteria</taxon>
        <taxon>Bacillati</taxon>
        <taxon>Bacillota</taxon>
        <taxon>Bacilli</taxon>
        <taxon>Bacillales</taxon>
        <taxon>Paenibacillaceae</taxon>
        <taxon>Paenibacillus</taxon>
    </lineage>
</organism>
<name>A0ABW8HN73_9BACL</name>
<gene>
    <name evidence="1" type="ORF">ACINKY_02380</name>
</gene>
<protein>
    <submittedName>
        <fullName evidence="1">Uncharacterized protein</fullName>
    </submittedName>
</protein>
<dbReference type="EMBL" id="JBIYSL010000001">
    <property type="protein sequence ID" value="MFK0521028.1"/>
    <property type="molecule type" value="Genomic_DNA"/>
</dbReference>
<keyword evidence="2" id="KW-1185">Reference proteome</keyword>
<proteinExistence type="predicted"/>
<dbReference type="Proteomes" id="UP001618531">
    <property type="component" value="Unassembled WGS sequence"/>
</dbReference>
<evidence type="ECO:0000313" key="2">
    <source>
        <dbReference type="Proteomes" id="UP001618531"/>
    </source>
</evidence>
<evidence type="ECO:0000313" key="1">
    <source>
        <dbReference type="EMBL" id="MFK0521028.1"/>
    </source>
</evidence>
<sequence>MENWLDGTYRMNDVIRSPELTEKGHLIIYTARNKHDYNEHAAIKEEIWKFDSRSE</sequence>